<dbReference type="OrthoDB" id="9811110at2"/>
<evidence type="ECO:0000256" key="3">
    <source>
        <dbReference type="ARBA" id="ARBA00022106"/>
    </source>
</evidence>
<evidence type="ECO:0000256" key="2">
    <source>
        <dbReference type="ARBA" id="ARBA00008417"/>
    </source>
</evidence>
<evidence type="ECO:0000313" key="12">
    <source>
        <dbReference type="Proteomes" id="UP000182569"/>
    </source>
</evidence>
<dbReference type="KEGG" id="ceu:A7L45_03770"/>
<dbReference type="NCBIfam" id="TIGR00797">
    <property type="entry name" value="matE"/>
    <property type="match status" value="1"/>
</dbReference>
<feature type="transmembrane region" description="Helical" evidence="10">
    <location>
        <begin position="21"/>
        <end position="41"/>
    </location>
</feature>
<feature type="transmembrane region" description="Helical" evidence="10">
    <location>
        <begin position="141"/>
        <end position="158"/>
    </location>
</feature>
<organism evidence="11 12">
    <name type="scientific">Clostridium estertheticum subsp. estertheticum</name>
    <dbReference type="NCBI Taxonomy" id="1552"/>
    <lineage>
        <taxon>Bacteria</taxon>
        <taxon>Bacillati</taxon>
        <taxon>Bacillota</taxon>
        <taxon>Clostridia</taxon>
        <taxon>Eubacteriales</taxon>
        <taxon>Clostridiaceae</taxon>
        <taxon>Clostridium</taxon>
    </lineage>
</organism>
<keyword evidence="4" id="KW-0813">Transport</keyword>
<feature type="transmembrane region" description="Helical" evidence="10">
    <location>
        <begin position="291"/>
        <end position="308"/>
    </location>
</feature>
<comment type="similarity">
    <text evidence="2">Belongs to the multi antimicrobial extrusion (MATE) (TC 2.A.66.1) family. MepA subfamily.</text>
</comment>
<dbReference type="PANTHER" id="PTHR43823">
    <property type="entry name" value="SPORULATION PROTEIN YKVU"/>
    <property type="match status" value="1"/>
</dbReference>
<evidence type="ECO:0000256" key="1">
    <source>
        <dbReference type="ARBA" id="ARBA00004651"/>
    </source>
</evidence>
<dbReference type="GO" id="GO:0042910">
    <property type="term" value="F:xenobiotic transmembrane transporter activity"/>
    <property type="evidence" value="ECO:0007669"/>
    <property type="project" value="InterPro"/>
</dbReference>
<dbReference type="InterPro" id="IPR048279">
    <property type="entry name" value="MdtK-like"/>
</dbReference>
<proteinExistence type="inferred from homology"/>
<name>A0A1J0GD10_9CLOT</name>
<dbReference type="Pfam" id="PF01554">
    <property type="entry name" value="MatE"/>
    <property type="match status" value="2"/>
</dbReference>
<evidence type="ECO:0000256" key="5">
    <source>
        <dbReference type="ARBA" id="ARBA00022475"/>
    </source>
</evidence>
<keyword evidence="9" id="KW-0046">Antibiotic resistance</keyword>
<evidence type="ECO:0000256" key="7">
    <source>
        <dbReference type="ARBA" id="ARBA00022989"/>
    </source>
</evidence>
<dbReference type="PIRSF" id="PIRSF006603">
    <property type="entry name" value="DinF"/>
    <property type="match status" value="1"/>
</dbReference>
<evidence type="ECO:0000256" key="4">
    <source>
        <dbReference type="ARBA" id="ARBA00022448"/>
    </source>
</evidence>
<gene>
    <name evidence="11" type="ORF">A7L45_03770</name>
</gene>
<dbReference type="EMBL" id="CP015756">
    <property type="protein sequence ID" value="APC39242.1"/>
    <property type="molecule type" value="Genomic_DNA"/>
</dbReference>
<feature type="transmembrane region" description="Helical" evidence="10">
    <location>
        <begin position="420"/>
        <end position="439"/>
    </location>
</feature>
<evidence type="ECO:0000256" key="8">
    <source>
        <dbReference type="ARBA" id="ARBA00023136"/>
    </source>
</evidence>
<keyword evidence="6 10" id="KW-0812">Transmembrane</keyword>
<evidence type="ECO:0000256" key="10">
    <source>
        <dbReference type="SAM" id="Phobius"/>
    </source>
</evidence>
<feature type="transmembrane region" description="Helical" evidence="10">
    <location>
        <begin position="103"/>
        <end position="121"/>
    </location>
</feature>
<feature type="transmembrane region" description="Helical" evidence="10">
    <location>
        <begin position="361"/>
        <end position="383"/>
    </location>
</feature>
<evidence type="ECO:0000256" key="9">
    <source>
        <dbReference type="ARBA" id="ARBA00023251"/>
    </source>
</evidence>
<dbReference type="InterPro" id="IPR051327">
    <property type="entry name" value="MATE_MepA_subfamily"/>
</dbReference>
<feature type="transmembrane region" description="Helical" evidence="10">
    <location>
        <begin position="395"/>
        <end position="414"/>
    </location>
</feature>
<dbReference type="GO" id="GO:0015297">
    <property type="term" value="F:antiporter activity"/>
    <property type="evidence" value="ECO:0007669"/>
    <property type="project" value="InterPro"/>
</dbReference>
<evidence type="ECO:0000313" key="11">
    <source>
        <dbReference type="EMBL" id="APC39242.1"/>
    </source>
</evidence>
<dbReference type="GO" id="GO:0005886">
    <property type="term" value="C:plasma membrane"/>
    <property type="evidence" value="ECO:0007669"/>
    <property type="project" value="UniProtKB-SubCell"/>
</dbReference>
<dbReference type="InterPro" id="IPR045070">
    <property type="entry name" value="MATE_MepA-like"/>
</dbReference>
<accession>A0A1J0GD10</accession>
<keyword evidence="7 10" id="KW-1133">Transmembrane helix</keyword>
<sequence>MEQNKDSYSYYFEDAPIPKAIVHMAVPMMLGMSINMLYSIIDAFFIGKLNNTAMMTAVTLALPFTTILMAIGNVFGTGGGTYISRLLGEKDLGDAKKISSVSFYLSLLSGFIFMLLAIPLLHPILQILGARGDTVSFTQSYIMVFIIGSPFVIANFTLEQIVRAEGASTISMNGMILSVIINVILDPILIFTCNLGIAGAALGTIIGNLGAVLYYVYYLRNKSATLTISLKTFKPTITICSNIFKIGITAFLLDGFLMVSSLLLNNFSARYGDYAVAGFGISLRLVQLSEFIGMGLYMGVVPLIAYAYTAKNIKRMKKVINTTTTYILILTIFISLIIFIFRNPIYHLFSRDVNVINTGIYILMAMLISSLFAAITGIITAIFQAIGRAKEATIMSIAQGILLIPIMVSGNYIFGLHGLIWSMTVTEVLTCLLGLCLWIKFNRDTTKIDSDLDN</sequence>
<reference evidence="12" key="1">
    <citation type="journal article" date="2016" name="Front. Microbiol.">
        <title>Complete Genome Sequence of Clostridium estertheticum DSM 8809, a Microbe Identified in Spoiled Vacuum Packed Beef.</title>
        <authorList>
            <person name="Yu Z."/>
            <person name="Gunn L."/>
            <person name="Brennan E."/>
            <person name="Reid R."/>
            <person name="Wall P.G."/>
            <person name="Gaora O.P."/>
            <person name="Hurley D."/>
            <person name="Bolton D."/>
            <person name="Fanning S."/>
        </authorList>
    </citation>
    <scope>NUCLEOTIDE SEQUENCE [LARGE SCALE GENOMIC DNA]</scope>
    <source>
        <strain evidence="12">DSM 8809</strain>
    </source>
</reference>
<feature type="transmembrane region" description="Helical" evidence="10">
    <location>
        <begin position="197"/>
        <end position="218"/>
    </location>
</feature>
<feature type="transmembrane region" description="Helical" evidence="10">
    <location>
        <begin position="320"/>
        <end position="341"/>
    </location>
</feature>
<comment type="subcellular location">
    <subcellularLocation>
        <location evidence="1">Cell membrane</location>
        <topology evidence="1">Multi-pass membrane protein</topology>
    </subcellularLocation>
</comment>
<evidence type="ECO:0000256" key="6">
    <source>
        <dbReference type="ARBA" id="ARBA00022692"/>
    </source>
</evidence>
<dbReference type="Proteomes" id="UP000182569">
    <property type="component" value="Chromosome"/>
</dbReference>
<feature type="transmembrane region" description="Helical" evidence="10">
    <location>
        <begin position="61"/>
        <end position="83"/>
    </location>
</feature>
<keyword evidence="8 10" id="KW-0472">Membrane</keyword>
<dbReference type="AlphaFoldDB" id="A0A1J0GD10"/>
<dbReference type="GO" id="GO:0046677">
    <property type="term" value="P:response to antibiotic"/>
    <property type="evidence" value="ECO:0007669"/>
    <property type="project" value="UniProtKB-KW"/>
</dbReference>
<dbReference type="STRING" id="1552.A7L45_03770"/>
<protein>
    <recommendedName>
        <fullName evidence="3">Multidrug export protein MepA</fullName>
    </recommendedName>
</protein>
<dbReference type="PANTHER" id="PTHR43823:SF3">
    <property type="entry name" value="MULTIDRUG EXPORT PROTEIN MEPA"/>
    <property type="match status" value="1"/>
</dbReference>
<keyword evidence="12" id="KW-1185">Reference proteome</keyword>
<dbReference type="InterPro" id="IPR002528">
    <property type="entry name" value="MATE_fam"/>
</dbReference>
<dbReference type="RefSeq" id="WP_071611537.1">
    <property type="nucleotide sequence ID" value="NZ_CP015756.1"/>
</dbReference>
<dbReference type="CDD" id="cd13143">
    <property type="entry name" value="MATE_MepA_like"/>
    <property type="match status" value="1"/>
</dbReference>
<feature type="transmembrane region" description="Helical" evidence="10">
    <location>
        <begin position="239"/>
        <end position="264"/>
    </location>
</feature>
<keyword evidence="5" id="KW-1003">Cell membrane</keyword>
<feature type="transmembrane region" description="Helical" evidence="10">
    <location>
        <begin position="170"/>
        <end position="191"/>
    </location>
</feature>